<proteinExistence type="inferred from homology"/>
<keyword evidence="5" id="KW-0325">Glycoprotein</keyword>
<reference evidence="9" key="1">
    <citation type="submission" date="2018-10" db="EMBL/GenBank/DDBJ databases">
        <title>De novo assembly of a Great Dane genome.</title>
        <authorList>
            <person name="Kidd J.M."/>
            <person name="Pendleton A.L."/>
            <person name="Shen F."/>
            <person name="Emery S."/>
        </authorList>
    </citation>
    <scope>NUCLEOTIDE SEQUENCE [LARGE SCALE GENOMIC DNA]</scope>
    <source>
        <strain evidence="9">Great Dane</strain>
    </source>
</reference>
<evidence type="ECO:0000256" key="4">
    <source>
        <dbReference type="ARBA" id="ARBA00022900"/>
    </source>
</evidence>
<keyword evidence="2" id="KW-0646">Protease inhibitor</keyword>
<dbReference type="Proteomes" id="UP000694542">
    <property type="component" value="Chromosome 8"/>
</dbReference>
<dbReference type="InterPro" id="IPR036186">
    <property type="entry name" value="Serpin_sf"/>
</dbReference>
<dbReference type="Ensembl" id="ENSCAFT00040007506.1">
    <property type="protein sequence ID" value="ENSCAFP00040006537.1"/>
    <property type="gene ID" value="ENSCAFG00040003880.1"/>
</dbReference>
<protein>
    <recommendedName>
        <fullName evidence="8">Serpin domain-containing protein</fullName>
    </recommendedName>
</protein>
<sequence>MPSSIPWVLLLLAGLCYQVPGSLLAPRQDHSLHQHGRFPNIATKLDNFAFSLYRRLAPKSNNNIFFSPVSIATAFTKLSLGTKGNTGTQILQGQYPQCLQHFLDTFNLSASQFQLTSTSVLFMDKNLKQVHEFLEDVTKLYHFSVNFRDTEEATKQINQYIEKGTQGKIVDLVQDLDRDTTLILFEHIVEGNFYVSENTKIKVLMMSRLGMFDLHWGKELSSWLLRQSCQGRVSAFLILPNLRKRQQLESKLAKEVLAKFLEKRQARSASLRLPKLSISGTYDLKSVLSKMGITKVFSAEADLSETLRKAIGQPLSLSPSVSSLQAMHKAMLSIDENVTEYSGVIPSEENTWSKHLSILFNWPFLVIIKDENTNIPLFMGKMVNPMQK</sequence>
<dbReference type="SMART" id="SM00093">
    <property type="entry name" value="SERPIN"/>
    <property type="match status" value="1"/>
</dbReference>
<reference evidence="9" key="2">
    <citation type="submission" date="2025-08" db="UniProtKB">
        <authorList>
            <consortium name="Ensembl"/>
        </authorList>
    </citation>
    <scope>IDENTIFICATION</scope>
</reference>
<dbReference type="InterPro" id="IPR023796">
    <property type="entry name" value="Serpin_dom"/>
</dbReference>
<keyword evidence="3 7" id="KW-0732">Signal</keyword>
<evidence type="ECO:0000259" key="8">
    <source>
        <dbReference type="SMART" id="SM00093"/>
    </source>
</evidence>
<evidence type="ECO:0000313" key="9">
    <source>
        <dbReference type="Ensembl" id="ENSCAFP00040006537.1"/>
    </source>
</evidence>
<evidence type="ECO:0000256" key="3">
    <source>
        <dbReference type="ARBA" id="ARBA00022729"/>
    </source>
</evidence>
<evidence type="ECO:0000256" key="2">
    <source>
        <dbReference type="ARBA" id="ARBA00022690"/>
    </source>
</evidence>
<evidence type="ECO:0000256" key="7">
    <source>
        <dbReference type="SAM" id="SignalP"/>
    </source>
</evidence>
<keyword evidence="4" id="KW-0722">Serine protease inhibitor</keyword>
<comment type="similarity">
    <text evidence="1 6">Belongs to the serpin family.</text>
</comment>
<evidence type="ECO:0000256" key="1">
    <source>
        <dbReference type="ARBA" id="ARBA00009500"/>
    </source>
</evidence>
<dbReference type="PANTHER" id="PTHR11461">
    <property type="entry name" value="SERINE PROTEASE INHIBITOR, SERPIN"/>
    <property type="match status" value="1"/>
</dbReference>
<dbReference type="InterPro" id="IPR042178">
    <property type="entry name" value="Serpin_sf_1"/>
</dbReference>
<organism evidence="9 10">
    <name type="scientific">Canis lupus familiaris</name>
    <name type="common">Dog</name>
    <name type="synonym">Canis familiaris</name>
    <dbReference type="NCBI Taxonomy" id="9615"/>
    <lineage>
        <taxon>Eukaryota</taxon>
        <taxon>Metazoa</taxon>
        <taxon>Chordata</taxon>
        <taxon>Craniata</taxon>
        <taxon>Vertebrata</taxon>
        <taxon>Euteleostomi</taxon>
        <taxon>Mammalia</taxon>
        <taxon>Eutheria</taxon>
        <taxon>Laurasiatheria</taxon>
        <taxon>Carnivora</taxon>
        <taxon>Caniformia</taxon>
        <taxon>Canidae</taxon>
        <taxon>Canis</taxon>
    </lineage>
</organism>
<dbReference type="Gene3D" id="2.30.39.10">
    <property type="entry name" value="Alpha-1-antitrypsin, domain 1"/>
    <property type="match status" value="1"/>
</dbReference>
<evidence type="ECO:0000256" key="6">
    <source>
        <dbReference type="RuleBase" id="RU000411"/>
    </source>
</evidence>
<dbReference type="SUPFAM" id="SSF56574">
    <property type="entry name" value="Serpins"/>
    <property type="match status" value="1"/>
</dbReference>
<feature type="signal peptide" evidence="7">
    <location>
        <begin position="1"/>
        <end position="21"/>
    </location>
</feature>
<dbReference type="InterPro" id="IPR042185">
    <property type="entry name" value="Serpin_sf_2"/>
</dbReference>
<accession>A0A8C0Q3P6</accession>
<dbReference type="GO" id="GO:0004867">
    <property type="term" value="F:serine-type endopeptidase inhibitor activity"/>
    <property type="evidence" value="ECO:0007669"/>
    <property type="project" value="UniProtKB-KW"/>
</dbReference>
<feature type="domain" description="Serpin" evidence="8">
    <location>
        <begin position="50"/>
        <end position="385"/>
    </location>
</feature>
<feature type="chain" id="PRO_5034957543" description="Serpin domain-containing protein" evidence="7">
    <location>
        <begin position="22"/>
        <end position="388"/>
    </location>
</feature>
<evidence type="ECO:0000313" key="10">
    <source>
        <dbReference type="Proteomes" id="UP000694542"/>
    </source>
</evidence>
<name>A0A8C0Q3P6_CANLF</name>
<dbReference type="Pfam" id="PF00079">
    <property type="entry name" value="Serpin"/>
    <property type="match status" value="1"/>
</dbReference>
<dbReference type="GO" id="GO:0005615">
    <property type="term" value="C:extracellular space"/>
    <property type="evidence" value="ECO:0007669"/>
    <property type="project" value="InterPro"/>
</dbReference>
<dbReference type="AlphaFoldDB" id="A0A8C0Q3P6"/>
<dbReference type="PANTHER" id="PTHR11461:SF165">
    <property type="entry name" value="ALPHA-1-ANTITRYPSIN"/>
    <property type="match status" value="1"/>
</dbReference>
<dbReference type="InterPro" id="IPR000215">
    <property type="entry name" value="Serpin_fam"/>
</dbReference>
<dbReference type="Gene3D" id="3.30.497.10">
    <property type="entry name" value="Antithrombin, subunit I, domain 2"/>
    <property type="match status" value="1"/>
</dbReference>
<evidence type="ECO:0000256" key="5">
    <source>
        <dbReference type="ARBA" id="ARBA00023180"/>
    </source>
</evidence>